<dbReference type="Gene3D" id="1.10.357.140">
    <property type="entry name" value="UbiA prenyltransferase"/>
    <property type="match status" value="1"/>
</dbReference>
<name>A0ABV2UAY1_9ACTN</name>
<feature type="transmembrane region" description="Helical" evidence="6">
    <location>
        <begin position="284"/>
        <end position="303"/>
    </location>
</feature>
<dbReference type="InterPro" id="IPR000537">
    <property type="entry name" value="UbiA_prenyltransferase"/>
</dbReference>
<evidence type="ECO:0000256" key="5">
    <source>
        <dbReference type="SAM" id="MobiDB-lite"/>
    </source>
</evidence>
<feature type="transmembrane region" description="Helical" evidence="6">
    <location>
        <begin position="254"/>
        <end position="272"/>
    </location>
</feature>
<evidence type="ECO:0000256" key="2">
    <source>
        <dbReference type="ARBA" id="ARBA00022692"/>
    </source>
</evidence>
<keyword evidence="2 6" id="KW-0812">Transmembrane</keyword>
<feature type="transmembrane region" description="Helical" evidence="6">
    <location>
        <begin position="104"/>
        <end position="124"/>
    </location>
</feature>
<dbReference type="EMBL" id="JBEXIP010000012">
    <property type="protein sequence ID" value="MET8434599.1"/>
    <property type="molecule type" value="Genomic_DNA"/>
</dbReference>
<feature type="transmembrane region" description="Helical" evidence="6">
    <location>
        <begin position="130"/>
        <end position="149"/>
    </location>
</feature>
<evidence type="ECO:0000256" key="1">
    <source>
        <dbReference type="ARBA" id="ARBA00004141"/>
    </source>
</evidence>
<proteinExistence type="predicted"/>
<feature type="transmembrane region" description="Helical" evidence="6">
    <location>
        <begin position="36"/>
        <end position="59"/>
    </location>
</feature>
<dbReference type="CDD" id="cd13956">
    <property type="entry name" value="PT_UbiA"/>
    <property type="match status" value="1"/>
</dbReference>
<sequence>MNQTFQARSLSAAPPSPAPVPAEAAARAGGLGRGALALLLSAHPAPALAVTVLITVLGVAAGRDVLGSCLVALAVLTGQLSVGWSNDRIDLARDTAAHRRDKPLVAGEVGMRSVSVAACAALLLCAPLSLANGAAAGGAHLIGVAAAWSYNLGVKRTRWSWLPYALAFGLLPAFLTLALPGHPWPAAWVMAAGALLGVGAHFTNVLPDIDADLAAGVRGLPQRQGRRRSRTVAALALLAASAALVLGPPGPPDATGWSGLAVTGALAVVLCLPPGTSPDSRLPFLATLGLAGTDIALLVARGTSLV</sequence>
<evidence type="ECO:0000256" key="4">
    <source>
        <dbReference type="ARBA" id="ARBA00023136"/>
    </source>
</evidence>
<dbReference type="Pfam" id="PF01040">
    <property type="entry name" value="UbiA"/>
    <property type="match status" value="1"/>
</dbReference>
<feature type="transmembrane region" description="Helical" evidence="6">
    <location>
        <begin position="186"/>
        <end position="209"/>
    </location>
</feature>
<evidence type="ECO:0000313" key="8">
    <source>
        <dbReference type="Proteomes" id="UP001550044"/>
    </source>
</evidence>
<feature type="region of interest" description="Disordered" evidence="5">
    <location>
        <begin position="1"/>
        <end position="21"/>
    </location>
</feature>
<accession>A0ABV2UAY1</accession>
<protein>
    <submittedName>
        <fullName evidence="7">UbiA family prenyltransferase</fullName>
    </submittedName>
</protein>
<organism evidence="7 8">
    <name type="scientific">Streptomyces sp. 900116325</name>
    <dbReference type="NCBI Taxonomy" id="3154295"/>
    <lineage>
        <taxon>Bacteria</taxon>
        <taxon>Bacillati</taxon>
        <taxon>Actinomycetota</taxon>
        <taxon>Actinomycetes</taxon>
        <taxon>Kitasatosporales</taxon>
        <taxon>Streptomycetaceae</taxon>
        <taxon>Streptomyces</taxon>
    </lineage>
</organism>
<gene>
    <name evidence="7" type="ORF">ABZV61_17695</name>
</gene>
<feature type="transmembrane region" description="Helical" evidence="6">
    <location>
        <begin position="161"/>
        <end position="180"/>
    </location>
</feature>
<evidence type="ECO:0000313" key="7">
    <source>
        <dbReference type="EMBL" id="MET8434599.1"/>
    </source>
</evidence>
<feature type="transmembrane region" description="Helical" evidence="6">
    <location>
        <begin position="65"/>
        <end position="84"/>
    </location>
</feature>
<evidence type="ECO:0000256" key="6">
    <source>
        <dbReference type="SAM" id="Phobius"/>
    </source>
</evidence>
<reference evidence="7 8" key="1">
    <citation type="submission" date="2024-06" db="EMBL/GenBank/DDBJ databases">
        <title>The Natural Products Discovery Center: Release of the First 8490 Sequenced Strains for Exploring Actinobacteria Biosynthetic Diversity.</title>
        <authorList>
            <person name="Kalkreuter E."/>
            <person name="Kautsar S.A."/>
            <person name="Yang D."/>
            <person name="Bader C.D."/>
            <person name="Teijaro C.N."/>
            <person name="Fluegel L."/>
            <person name="Davis C.M."/>
            <person name="Simpson J.R."/>
            <person name="Lauterbach L."/>
            <person name="Steele A.D."/>
            <person name="Gui C."/>
            <person name="Meng S."/>
            <person name="Li G."/>
            <person name="Viehrig K."/>
            <person name="Ye F."/>
            <person name="Su P."/>
            <person name="Kiefer A.F."/>
            <person name="Nichols A."/>
            <person name="Cepeda A.J."/>
            <person name="Yan W."/>
            <person name="Fan B."/>
            <person name="Jiang Y."/>
            <person name="Adhikari A."/>
            <person name="Zheng C.-J."/>
            <person name="Schuster L."/>
            <person name="Cowan T.M."/>
            <person name="Smanski M.J."/>
            <person name="Chevrette M.G."/>
            <person name="De Carvalho L.P.S."/>
            <person name="Shen B."/>
        </authorList>
    </citation>
    <scope>NUCLEOTIDE SEQUENCE [LARGE SCALE GENOMIC DNA]</scope>
    <source>
        <strain evidence="7 8">NPDC005137</strain>
    </source>
</reference>
<comment type="subcellular location">
    <subcellularLocation>
        <location evidence="1">Membrane</location>
        <topology evidence="1">Multi-pass membrane protein</topology>
    </subcellularLocation>
</comment>
<feature type="transmembrane region" description="Helical" evidence="6">
    <location>
        <begin position="230"/>
        <end position="248"/>
    </location>
</feature>
<dbReference type="RefSeq" id="WP_356710134.1">
    <property type="nucleotide sequence ID" value="NZ_JBEXIP010000012.1"/>
</dbReference>
<keyword evidence="3 6" id="KW-1133">Transmembrane helix</keyword>
<keyword evidence="8" id="KW-1185">Reference proteome</keyword>
<dbReference type="InterPro" id="IPR044878">
    <property type="entry name" value="UbiA_sf"/>
</dbReference>
<comment type="caution">
    <text evidence="7">The sequence shown here is derived from an EMBL/GenBank/DDBJ whole genome shotgun (WGS) entry which is preliminary data.</text>
</comment>
<keyword evidence="4 6" id="KW-0472">Membrane</keyword>
<evidence type="ECO:0000256" key="3">
    <source>
        <dbReference type="ARBA" id="ARBA00022989"/>
    </source>
</evidence>
<dbReference type="Proteomes" id="UP001550044">
    <property type="component" value="Unassembled WGS sequence"/>
</dbReference>